<name>A0A1Y5PR00_9MYCO</name>
<evidence type="ECO:0000313" key="1">
    <source>
        <dbReference type="EMBL" id="SBS78328.1"/>
    </source>
</evidence>
<organism evidence="1">
    <name type="scientific">uncultured Mycobacterium sp</name>
    <dbReference type="NCBI Taxonomy" id="171292"/>
    <lineage>
        <taxon>Bacteria</taxon>
        <taxon>Bacillati</taxon>
        <taxon>Actinomycetota</taxon>
        <taxon>Actinomycetes</taxon>
        <taxon>Mycobacteriales</taxon>
        <taxon>Mycobacteriaceae</taxon>
        <taxon>Mycobacterium</taxon>
        <taxon>environmental samples</taxon>
    </lineage>
</organism>
<dbReference type="AlphaFoldDB" id="A0A1Y5PR00"/>
<dbReference type="Gene3D" id="1.10.287.1060">
    <property type="entry name" value="ESAT-6-like"/>
    <property type="match status" value="1"/>
</dbReference>
<dbReference type="InterPro" id="IPR036689">
    <property type="entry name" value="ESAT-6-like_sf"/>
</dbReference>
<dbReference type="InterPro" id="IPR010310">
    <property type="entry name" value="T7SS_ESAT-6-like"/>
</dbReference>
<sequence>MGSPISYHYTDVEGHGKLLQAQAGSLEAEHQAILHDLNNVADFWGGTGSTGFQEFVNELNRNFRVIFEQLGEHGGKIGTVAGNTMHTDSGVGGTWSL</sequence>
<gene>
    <name evidence="1" type="ORF">MHPYR_550017</name>
</gene>
<dbReference type="SUPFAM" id="SSF140453">
    <property type="entry name" value="EsxAB dimer-like"/>
    <property type="match status" value="1"/>
</dbReference>
<dbReference type="EMBL" id="FLQS01000051">
    <property type="protein sequence ID" value="SBS78328.1"/>
    <property type="molecule type" value="Genomic_DNA"/>
</dbReference>
<protein>
    <submittedName>
        <fullName evidence="1">ESAT-6-like protein EsxI</fullName>
    </submittedName>
</protein>
<proteinExistence type="predicted"/>
<dbReference type="Pfam" id="PF06013">
    <property type="entry name" value="WXG100"/>
    <property type="match status" value="1"/>
</dbReference>
<reference evidence="1" key="1">
    <citation type="submission" date="2016-03" db="EMBL/GenBank/DDBJ databases">
        <authorList>
            <person name="Ploux O."/>
        </authorList>
    </citation>
    <scope>NUCLEOTIDE SEQUENCE</scope>
    <source>
        <strain evidence="1">UC10</strain>
    </source>
</reference>
<accession>A0A1Y5PR00</accession>